<keyword evidence="1 11" id="KW-0245">EGF-like domain</keyword>
<feature type="compositionally biased region" description="Pro residues" evidence="13">
    <location>
        <begin position="741"/>
        <end position="750"/>
    </location>
</feature>
<dbReference type="InterPro" id="IPR002870">
    <property type="entry name" value="Peptidase_M12B_N"/>
</dbReference>
<comment type="caution">
    <text evidence="11">Lacks conserved residue(s) required for the propagation of feature annotation.</text>
</comment>
<evidence type="ECO:0000256" key="7">
    <source>
        <dbReference type="ARBA" id="ARBA00023157"/>
    </source>
</evidence>
<evidence type="ECO:0000256" key="5">
    <source>
        <dbReference type="ARBA" id="ARBA00022989"/>
    </source>
</evidence>
<dbReference type="PROSITE" id="PS50214">
    <property type="entry name" value="DISINTEGRIN_2"/>
    <property type="match status" value="1"/>
</dbReference>
<dbReference type="CTD" id="8751"/>
<feature type="transmembrane region" description="Helical" evidence="14">
    <location>
        <begin position="695"/>
        <end position="717"/>
    </location>
</feature>
<evidence type="ECO:0000256" key="4">
    <source>
        <dbReference type="ARBA" id="ARBA00022729"/>
    </source>
</evidence>
<dbReference type="SMART" id="SM00050">
    <property type="entry name" value="DISIN"/>
    <property type="match status" value="1"/>
</dbReference>
<evidence type="ECO:0000256" key="6">
    <source>
        <dbReference type="ARBA" id="ARBA00023136"/>
    </source>
</evidence>
<reference evidence="19" key="1">
    <citation type="journal article" date="2018" name="Biotechnol. Bioeng.">
        <title>A reference genome of the Chinese hamster based on a hybrid assembly strategy.</title>
        <authorList>
            <person name="Rupp O."/>
            <person name="MacDonald M.L."/>
            <person name="Li S."/>
            <person name="Dhiman H."/>
            <person name="Polson S."/>
            <person name="Griep S."/>
            <person name="Heffner K."/>
            <person name="Hernandez I."/>
            <person name="Brinkrolf K."/>
            <person name="Jadhav V."/>
            <person name="Samoudi M."/>
            <person name="Hao H."/>
            <person name="Kingham B."/>
            <person name="Goesmann A."/>
            <person name="Betenbaugh M.J."/>
            <person name="Lewis N.E."/>
            <person name="Borth N."/>
            <person name="Lee K.H."/>
        </authorList>
    </citation>
    <scope>NUCLEOTIDE SEQUENCE [LARGE SCALE GENOMIC DNA]</scope>
    <source>
        <strain evidence="19">17A/GY</strain>
    </source>
</reference>
<evidence type="ECO:0000256" key="15">
    <source>
        <dbReference type="SAM" id="SignalP"/>
    </source>
</evidence>
<dbReference type="InterPro" id="IPR024079">
    <property type="entry name" value="MetalloPept_cat_dom_sf"/>
</dbReference>
<dbReference type="PROSITE" id="PS50215">
    <property type="entry name" value="ADAM_MEPRO"/>
    <property type="match status" value="1"/>
</dbReference>
<keyword evidence="8" id="KW-0325">Glycoprotein</keyword>
<dbReference type="SMART" id="SM00608">
    <property type="entry name" value="ACR"/>
    <property type="match status" value="1"/>
</dbReference>
<evidence type="ECO:0000256" key="14">
    <source>
        <dbReference type="SAM" id="Phobius"/>
    </source>
</evidence>
<dbReference type="OrthoDB" id="5951731at2759"/>
<feature type="disulfide bond" evidence="11">
    <location>
        <begin position="676"/>
        <end position="685"/>
    </location>
</feature>
<evidence type="ECO:0000313" key="19">
    <source>
        <dbReference type="Proteomes" id="UP001108280"/>
    </source>
</evidence>
<evidence type="ECO:0000259" key="16">
    <source>
        <dbReference type="PROSITE" id="PS50026"/>
    </source>
</evidence>
<dbReference type="GO" id="GO:0006508">
    <property type="term" value="P:proteolysis"/>
    <property type="evidence" value="ECO:0007669"/>
    <property type="project" value="InterPro"/>
</dbReference>
<keyword evidence="19" id="KW-1185">Reference proteome</keyword>
<dbReference type="PROSITE" id="PS01186">
    <property type="entry name" value="EGF_2"/>
    <property type="match status" value="1"/>
</dbReference>
<dbReference type="PROSITE" id="PS50026">
    <property type="entry name" value="EGF_3"/>
    <property type="match status" value="1"/>
</dbReference>
<feature type="active site" evidence="12">
    <location>
        <position position="350"/>
    </location>
</feature>
<dbReference type="AlphaFoldDB" id="A0A9J7H8T3"/>
<dbReference type="Pfam" id="PF01421">
    <property type="entry name" value="Reprolysin"/>
    <property type="match status" value="1"/>
</dbReference>
<keyword evidence="20" id="KW-0378">Hydrolase</keyword>
<feature type="binding site" evidence="12">
    <location>
        <position position="349"/>
    </location>
    <ligand>
        <name>Zn(2+)</name>
        <dbReference type="ChEBI" id="CHEBI:29105"/>
        <note>catalytic</note>
    </ligand>
</feature>
<evidence type="ECO:0000313" key="20">
    <source>
        <dbReference type="RefSeq" id="XP_035307753.1"/>
    </source>
</evidence>
<feature type="disulfide bond" evidence="10">
    <location>
        <begin position="481"/>
        <end position="501"/>
    </location>
</feature>
<keyword evidence="3 14" id="KW-0812">Transmembrane</keyword>
<feature type="compositionally biased region" description="Pro residues" evidence="13">
    <location>
        <begin position="768"/>
        <end position="777"/>
    </location>
</feature>
<comment type="subcellular location">
    <subcellularLocation>
        <location evidence="9">Endomembrane system</location>
        <topology evidence="9">Single-pass type I membrane protein</topology>
    </subcellularLocation>
</comment>
<dbReference type="FunFam" id="4.10.70.10:FF:000001">
    <property type="entry name" value="Disintegrin and metalloproteinase domain-containing protein 22"/>
    <property type="match status" value="1"/>
</dbReference>
<keyword evidence="6 14" id="KW-0472">Membrane</keyword>
<proteinExistence type="predicted"/>
<dbReference type="Proteomes" id="UP001108280">
    <property type="component" value="Chromosome 1"/>
</dbReference>
<dbReference type="SUPFAM" id="SSF57552">
    <property type="entry name" value="Blood coagulation inhibitor (disintegrin)"/>
    <property type="match status" value="1"/>
</dbReference>
<dbReference type="Gene3D" id="4.10.70.10">
    <property type="entry name" value="Disintegrin domain"/>
    <property type="match status" value="1"/>
</dbReference>
<sequence length="885" mass="95000">MRLALLWALGLLGAGSPRPSPPLPNIGGSEEEQQAKPERPLNGSLERQVVQDSPTVSLAEVLQTGLPETLRIKLELDGESHISELIQNRDLVPGRPTLVWYQPDGTRVVSEGHNLENCCYQGGVQGHPGSLVSLCTCSGIRGLVVLSPERSYTLELGPGDLQGPLIVSRIQDLLLPGLTCAPSWHALVPTQDGPDLLGWHRIHRLKRDVVTETKIIELVIVADNSEVRRYPDFQQLLNRTLEVALLLDTFFQPLNVRVALVGLEAWTHHDLIEMSSNPAVLLDNFLHWRRTDLLPRLPHDSAQLVIGTSFSGPMVGMAIQNSICSPDFSGGVNMDHSTSILGVASSIAHELGHSLGLDHDSPGSSCPCPGPAPAKSCIMEASTDFLPGLNFSNCSRQALEKALLDGIGSCLFERLSTLAPMSPLCGNMFVDPGEQCDCGFPNECTDPCCDYFTCQLRPGAQCASDGPCCQNCKLHPASWQCRPRRDDCDLPEFCPGDSSQCPPDLRLGDGEPCASGEAVCMHGRCASYAQQCQSLWGPGAQPAAPLCLQTANTRGNAFGSCGRSPNGSYVPCTPGDAICGQLQCQRGRSQPLLGSVQDLLSEVLGADGTQLDCSWVHLDLGNDVAQPLLALPGTACGPGLVCIDRRCQPVDLLGAQECRSKCHGHGVCDSSRHCHCEEGWAPPDCMTQLKATSSLTTGLLLSLLLLLVLVLLGASYWHRARLHQRLCQLKGSSCQYRAAQPNPPERPGPPQRAQQMPGTKPASTCIFPVPPSRPLPPNPVPKKLQVNLGWALPWLRTGGRLGAQSQFSPLLPPSGDEGAPSAFKVPDTAKGEPPAVVSTTTWWSIVGLHPSRDLIDLHLPSPRLLSIGKHPKPPEHAPWLPSPPG</sequence>
<dbReference type="InterPro" id="IPR001762">
    <property type="entry name" value="Disintegrin_dom"/>
</dbReference>
<dbReference type="GO" id="GO:0045087">
    <property type="term" value="P:innate immune response"/>
    <property type="evidence" value="ECO:0007669"/>
    <property type="project" value="TreeGrafter"/>
</dbReference>
<dbReference type="SUPFAM" id="SSF55486">
    <property type="entry name" value="Metalloproteases ('zincins'), catalytic domain"/>
    <property type="match status" value="1"/>
</dbReference>
<feature type="domain" description="EGF-like" evidence="16">
    <location>
        <begin position="654"/>
        <end position="686"/>
    </location>
</feature>
<feature type="signal peptide" evidence="15">
    <location>
        <begin position="1"/>
        <end position="17"/>
    </location>
</feature>
<keyword evidence="12" id="KW-0862">Zinc</keyword>
<dbReference type="GO" id="GO:0005615">
    <property type="term" value="C:extracellular space"/>
    <property type="evidence" value="ECO:0007669"/>
    <property type="project" value="TreeGrafter"/>
</dbReference>
<keyword evidence="7 11" id="KW-1015">Disulfide bond</keyword>
<name>A0A9J7H8T3_CRIGR</name>
<feature type="domain" description="Disintegrin" evidence="17">
    <location>
        <begin position="422"/>
        <end position="509"/>
    </location>
</feature>
<feature type="region of interest" description="Disordered" evidence="13">
    <location>
        <begin position="17"/>
        <end position="45"/>
    </location>
</feature>
<evidence type="ECO:0000256" key="2">
    <source>
        <dbReference type="ARBA" id="ARBA00022685"/>
    </source>
</evidence>
<evidence type="ECO:0000256" key="13">
    <source>
        <dbReference type="SAM" id="MobiDB-lite"/>
    </source>
</evidence>
<evidence type="ECO:0000259" key="17">
    <source>
        <dbReference type="PROSITE" id="PS50214"/>
    </source>
</evidence>
<reference evidence="19" key="2">
    <citation type="journal article" date="2020" name="Biotechnol. Bioeng.">
        <title>Chromosome-scale scaffolds for the Chinese hamster reference genome assembly to facilitate the study of the CHO epigenome.</title>
        <authorList>
            <person name="Hilliard W."/>
            <person name="MacDonald M."/>
            <person name="Lee K.H."/>
        </authorList>
    </citation>
    <scope>NUCLEOTIDE SEQUENCE [LARGE SCALE GENOMIC DNA]</scope>
    <source>
        <strain evidence="19">17A/GY</strain>
    </source>
</reference>
<feature type="binding site" evidence="12">
    <location>
        <position position="353"/>
    </location>
    <ligand>
        <name>Zn(2+)</name>
        <dbReference type="ChEBI" id="CHEBI:29105"/>
        <note>catalytic</note>
    </ligand>
</feature>
<keyword evidence="2" id="KW-0165">Cleavage on pair of basic residues</keyword>
<evidence type="ECO:0000256" key="1">
    <source>
        <dbReference type="ARBA" id="ARBA00022536"/>
    </source>
</evidence>
<dbReference type="InterPro" id="IPR036436">
    <property type="entry name" value="Disintegrin_dom_sf"/>
</dbReference>
<dbReference type="InterPro" id="IPR006586">
    <property type="entry name" value="ADAM_Cys-rich"/>
</dbReference>
<evidence type="ECO:0000256" key="10">
    <source>
        <dbReference type="PROSITE-ProRule" id="PRU00068"/>
    </source>
</evidence>
<feature type="region of interest" description="Disordered" evidence="13">
    <location>
        <begin position="737"/>
        <end position="777"/>
    </location>
</feature>
<evidence type="ECO:0000256" key="8">
    <source>
        <dbReference type="ARBA" id="ARBA00023180"/>
    </source>
</evidence>
<accession>A0A9J7H8T3</accession>
<evidence type="ECO:0000256" key="12">
    <source>
        <dbReference type="PROSITE-ProRule" id="PRU00276"/>
    </source>
</evidence>
<dbReference type="PANTHER" id="PTHR11905:SF130">
    <property type="entry name" value="DISINTEGRIN AND METALLOPROTEINASE DOMAIN-CONTAINING PROTEIN 15"/>
    <property type="match status" value="1"/>
</dbReference>
<gene>
    <name evidence="20" type="primary">Adam15</name>
</gene>
<dbReference type="Pfam" id="PF08516">
    <property type="entry name" value="ADAM_CR"/>
    <property type="match status" value="1"/>
</dbReference>
<keyword evidence="12" id="KW-0479">Metal-binding</keyword>
<keyword evidence="5 14" id="KW-1133">Transmembrane helix</keyword>
<dbReference type="GO" id="GO:0012505">
    <property type="term" value="C:endomembrane system"/>
    <property type="evidence" value="ECO:0007669"/>
    <property type="project" value="UniProtKB-SubCell"/>
</dbReference>
<reference evidence="20" key="3">
    <citation type="submission" date="2025-08" db="UniProtKB">
        <authorList>
            <consortium name="RefSeq"/>
        </authorList>
    </citation>
    <scope>IDENTIFICATION</scope>
    <source>
        <strain evidence="20">17A/GY</strain>
        <tissue evidence="20">Liver</tissue>
    </source>
</reference>
<dbReference type="Gene3D" id="3.40.390.10">
    <property type="entry name" value="Collagenase (Catalytic Domain)"/>
    <property type="match status" value="1"/>
</dbReference>
<evidence type="ECO:0000256" key="3">
    <source>
        <dbReference type="ARBA" id="ARBA00022692"/>
    </source>
</evidence>
<dbReference type="FunFam" id="3.40.390.10:FF:000014">
    <property type="entry name" value="disintegrin and metalloproteinase domain-containing protein 11"/>
    <property type="match status" value="1"/>
</dbReference>
<evidence type="ECO:0000256" key="9">
    <source>
        <dbReference type="ARBA" id="ARBA00046288"/>
    </source>
</evidence>
<dbReference type="Pfam" id="PF00200">
    <property type="entry name" value="Disintegrin"/>
    <property type="match status" value="1"/>
</dbReference>
<organism evidence="19 20">
    <name type="scientific">Cricetulus griseus</name>
    <name type="common">Chinese hamster</name>
    <name type="synonym">Cricetulus barabensis griseus</name>
    <dbReference type="NCBI Taxonomy" id="10029"/>
    <lineage>
        <taxon>Eukaryota</taxon>
        <taxon>Metazoa</taxon>
        <taxon>Chordata</taxon>
        <taxon>Craniata</taxon>
        <taxon>Vertebrata</taxon>
        <taxon>Euteleostomi</taxon>
        <taxon>Mammalia</taxon>
        <taxon>Eutheria</taxon>
        <taxon>Euarchontoglires</taxon>
        <taxon>Glires</taxon>
        <taxon>Rodentia</taxon>
        <taxon>Myomorpha</taxon>
        <taxon>Muroidea</taxon>
        <taxon>Cricetidae</taxon>
        <taxon>Cricetinae</taxon>
        <taxon>Cricetulus</taxon>
    </lineage>
</organism>
<dbReference type="GO" id="GO:0046872">
    <property type="term" value="F:metal ion binding"/>
    <property type="evidence" value="ECO:0007669"/>
    <property type="project" value="UniProtKB-KW"/>
</dbReference>
<dbReference type="InterPro" id="IPR034027">
    <property type="entry name" value="Reprolysin_adamalysin"/>
</dbReference>
<dbReference type="GO" id="GO:0005178">
    <property type="term" value="F:integrin binding"/>
    <property type="evidence" value="ECO:0007669"/>
    <property type="project" value="TreeGrafter"/>
</dbReference>
<evidence type="ECO:0000259" key="18">
    <source>
        <dbReference type="PROSITE" id="PS50215"/>
    </source>
</evidence>
<feature type="binding site" evidence="12">
    <location>
        <position position="359"/>
    </location>
    <ligand>
        <name>Zn(2+)</name>
        <dbReference type="ChEBI" id="CHEBI:29105"/>
        <note>catalytic</note>
    </ligand>
</feature>
<keyword evidence="20" id="KW-0645">Protease</keyword>
<dbReference type="InterPro" id="IPR001590">
    <property type="entry name" value="Peptidase_M12B"/>
</dbReference>
<dbReference type="GeneID" id="100773702"/>
<dbReference type="GO" id="GO:0007229">
    <property type="term" value="P:integrin-mediated signaling pathway"/>
    <property type="evidence" value="ECO:0007669"/>
    <property type="project" value="TreeGrafter"/>
</dbReference>
<feature type="disulfide bond" evidence="11">
    <location>
        <begin position="658"/>
        <end position="668"/>
    </location>
</feature>
<dbReference type="GO" id="GO:0004222">
    <property type="term" value="F:metalloendopeptidase activity"/>
    <property type="evidence" value="ECO:0007669"/>
    <property type="project" value="InterPro"/>
</dbReference>
<dbReference type="CDD" id="cd04269">
    <property type="entry name" value="ZnMc_adamalysin_II_like"/>
    <property type="match status" value="1"/>
</dbReference>
<evidence type="ECO:0000256" key="11">
    <source>
        <dbReference type="PROSITE-ProRule" id="PRU00076"/>
    </source>
</evidence>
<dbReference type="PANTHER" id="PTHR11905">
    <property type="entry name" value="ADAM A DISINTEGRIN AND METALLOPROTEASE DOMAIN"/>
    <property type="match status" value="1"/>
</dbReference>
<feature type="domain" description="Peptidase M12B" evidence="18">
    <location>
        <begin position="214"/>
        <end position="415"/>
    </location>
</feature>
<feature type="chain" id="PRO_5039932807" evidence="15">
    <location>
        <begin position="18"/>
        <end position="885"/>
    </location>
</feature>
<keyword evidence="20" id="KW-0482">Metalloprotease</keyword>
<dbReference type="RefSeq" id="XP_035307753.1">
    <property type="nucleotide sequence ID" value="XM_035451862.1"/>
</dbReference>
<keyword evidence="4 15" id="KW-0732">Signal</keyword>
<protein>
    <submittedName>
        <fullName evidence="20">Disintegrin and metalloproteinase domain-containing protein 15 isoform X3</fullName>
    </submittedName>
</protein>
<dbReference type="Gene3D" id="2.60.120.260">
    <property type="entry name" value="Galactose-binding domain-like"/>
    <property type="match status" value="1"/>
</dbReference>
<dbReference type="InterPro" id="IPR000742">
    <property type="entry name" value="EGF"/>
</dbReference>
<dbReference type="Pfam" id="PF01562">
    <property type="entry name" value="Pep_M12B_propep"/>
    <property type="match status" value="1"/>
</dbReference>